<evidence type="ECO:0000313" key="1">
    <source>
        <dbReference type="EMBL" id="SDE25178.1"/>
    </source>
</evidence>
<dbReference type="Pfam" id="PF19850">
    <property type="entry name" value="DUF6325"/>
    <property type="match status" value="1"/>
</dbReference>
<dbReference type="InterPro" id="IPR046288">
    <property type="entry name" value="DUF6325"/>
</dbReference>
<reference evidence="2" key="1">
    <citation type="submission" date="2016-10" db="EMBL/GenBank/DDBJ databases">
        <authorList>
            <person name="Varghese N."/>
            <person name="Submissions S."/>
        </authorList>
    </citation>
    <scope>NUCLEOTIDE SEQUENCE [LARGE SCALE GENOMIC DNA]</scope>
    <source>
        <strain evidence="2">CGMCC 4.3516</strain>
    </source>
</reference>
<sequence>MDGKAPVDLVLVEFSGNRFDGRILTELERLAADGTITVLDALLVSRGADGSIAWLEASGVDKRLAALVGEPADLLGAEDAEAVADELQPDTAIGMLLFEHSWAGTLAQSVRDAGGHLLDWERVPAAAIDELTGTAG</sequence>
<evidence type="ECO:0000313" key="2">
    <source>
        <dbReference type="Proteomes" id="UP000198949"/>
    </source>
</evidence>
<accession>A0A1G7BDI8</accession>
<name>A0A1G7BDI8_9ACTN</name>
<dbReference type="AlphaFoldDB" id="A0A1G7BDI8"/>
<dbReference type="STRING" id="58114.SAMN05216270_11699"/>
<dbReference type="RefSeq" id="WP_091039654.1">
    <property type="nucleotide sequence ID" value="NZ_FNAD01000016.1"/>
</dbReference>
<protein>
    <recommendedName>
        <fullName evidence="3">DUF1269 domain-containing protein</fullName>
    </recommendedName>
</protein>
<proteinExistence type="predicted"/>
<keyword evidence="2" id="KW-1185">Reference proteome</keyword>
<organism evidence="1 2">
    <name type="scientific">Glycomyces harbinensis</name>
    <dbReference type="NCBI Taxonomy" id="58114"/>
    <lineage>
        <taxon>Bacteria</taxon>
        <taxon>Bacillati</taxon>
        <taxon>Actinomycetota</taxon>
        <taxon>Actinomycetes</taxon>
        <taxon>Glycomycetales</taxon>
        <taxon>Glycomycetaceae</taxon>
        <taxon>Glycomyces</taxon>
    </lineage>
</organism>
<dbReference type="EMBL" id="FNAD01000016">
    <property type="protein sequence ID" value="SDE25178.1"/>
    <property type="molecule type" value="Genomic_DNA"/>
</dbReference>
<evidence type="ECO:0008006" key="3">
    <source>
        <dbReference type="Google" id="ProtNLM"/>
    </source>
</evidence>
<gene>
    <name evidence="1" type="ORF">SAMN05216270_11699</name>
</gene>
<dbReference type="OrthoDB" id="1779644at2"/>
<dbReference type="Proteomes" id="UP000198949">
    <property type="component" value="Unassembled WGS sequence"/>
</dbReference>